<reference evidence="3" key="1">
    <citation type="journal article" date="2012" name="Science">
        <title>Fermentation, hydrogen, and sulfur metabolism in multiple uncultivated bacterial phyla.</title>
        <authorList>
            <person name="Wrighton K.C."/>
            <person name="Thomas B.C."/>
            <person name="Sharon I."/>
            <person name="Miller C.S."/>
            <person name="Castelle C.J."/>
            <person name="VerBerkmoes N.C."/>
            <person name="Wilkins M.J."/>
            <person name="Hettich R.L."/>
            <person name="Lipton M.S."/>
            <person name="Williams K.H."/>
            <person name="Long P.E."/>
            <person name="Banfield J.F."/>
        </authorList>
    </citation>
    <scope>NUCLEOTIDE SEQUENCE [LARGE SCALE GENOMIC DNA]</scope>
</reference>
<feature type="transmembrane region" description="Helical" evidence="2">
    <location>
        <begin position="21"/>
        <end position="42"/>
    </location>
</feature>
<dbReference type="EMBL" id="AMFJ01000239">
    <property type="protein sequence ID" value="EKE29065.1"/>
    <property type="molecule type" value="Genomic_DNA"/>
</dbReference>
<proteinExistence type="predicted"/>
<feature type="transmembrane region" description="Helical" evidence="2">
    <location>
        <begin position="48"/>
        <end position="67"/>
    </location>
</feature>
<keyword evidence="2" id="KW-1133">Transmembrane helix</keyword>
<sequence length="115" mass="12906">MPDIKRLNSAMMRIKNAEEGLKKLMPEIYACIVVTIVAIGLGICLSPILYWIAAIAAGNAAGKIIFLRKGFHRIISHESLVIAQYKESAPDPERSDKKTQEEERWNHHGVNSLYC</sequence>
<evidence type="ECO:0000256" key="1">
    <source>
        <dbReference type="SAM" id="MobiDB-lite"/>
    </source>
</evidence>
<evidence type="ECO:0000256" key="2">
    <source>
        <dbReference type="SAM" id="Phobius"/>
    </source>
</evidence>
<evidence type="ECO:0000313" key="3">
    <source>
        <dbReference type="EMBL" id="EKE29065.1"/>
    </source>
</evidence>
<dbReference type="AlphaFoldDB" id="K2GZW6"/>
<comment type="caution">
    <text evidence="3">The sequence shown here is derived from an EMBL/GenBank/DDBJ whole genome shotgun (WGS) entry which is preliminary data.</text>
</comment>
<organism evidence="3">
    <name type="scientific">uncultured bacterium</name>
    <name type="common">gcode 4</name>
    <dbReference type="NCBI Taxonomy" id="1234023"/>
    <lineage>
        <taxon>Bacteria</taxon>
        <taxon>environmental samples</taxon>
    </lineage>
</organism>
<feature type="compositionally biased region" description="Basic and acidic residues" evidence="1">
    <location>
        <begin position="88"/>
        <end position="106"/>
    </location>
</feature>
<feature type="region of interest" description="Disordered" evidence="1">
    <location>
        <begin position="87"/>
        <end position="115"/>
    </location>
</feature>
<gene>
    <name evidence="3" type="ORF">ACD_2C00239G0007</name>
</gene>
<accession>K2GZW6</accession>
<protein>
    <submittedName>
        <fullName evidence="3">Uncharacterized protein</fullName>
    </submittedName>
</protein>
<keyword evidence="2" id="KW-0812">Transmembrane</keyword>
<keyword evidence="2" id="KW-0472">Membrane</keyword>
<name>K2GZW6_9BACT</name>